<feature type="compositionally biased region" description="Polar residues" evidence="1">
    <location>
        <begin position="708"/>
        <end position="720"/>
    </location>
</feature>
<feature type="compositionally biased region" description="Low complexity" evidence="1">
    <location>
        <begin position="14"/>
        <end position="26"/>
    </location>
</feature>
<feature type="compositionally biased region" description="Low complexity" evidence="1">
    <location>
        <begin position="234"/>
        <end position="249"/>
    </location>
</feature>
<feature type="compositionally biased region" description="Polar residues" evidence="1">
    <location>
        <begin position="433"/>
        <end position="458"/>
    </location>
</feature>
<dbReference type="Proteomes" id="UP000193642">
    <property type="component" value="Unassembled WGS sequence"/>
</dbReference>
<feature type="compositionally biased region" description="Low complexity" evidence="1">
    <location>
        <begin position="290"/>
        <end position="306"/>
    </location>
</feature>
<feature type="region of interest" description="Disordered" evidence="1">
    <location>
        <begin position="804"/>
        <end position="824"/>
    </location>
</feature>
<feature type="domain" description="Arrestin-like N-terminal" evidence="2">
    <location>
        <begin position="118"/>
        <end position="165"/>
    </location>
</feature>
<feature type="region of interest" description="Disordered" evidence="1">
    <location>
        <begin position="427"/>
        <end position="482"/>
    </location>
</feature>
<feature type="compositionally biased region" description="Low complexity" evidence="1">
    <location>
        <begin position="596"/>
        <end position="608"/>
    </location>
</feature>
<feature type="compositionally biased region" description="Acidic residues" evidence="1">
    <location>
        <begin position="619"/>
        <end position="634"/>
    </location>
</feature>
<sequence length="824" mass="89284">MRIEFVPSPILRRSSSSSSSNENSDSVEQMRETRLVTGHLGITPSAVAGLVRLSIDPVFSAKYPRIASRPLVQVRFKGIVKTLSGPPSNPIRTWSSKVLVNEKLALDDALDIGLRQDQNSTVNVLLPGNYEVPFRFPLQSILPPSFTGNEGKVAYVLQATLSFKYQTASGAYQFYNKSISEPVVIRRYNSEHIINPTDSQSIRASSPVPQYPYDPISDDESTTSPIFSSSAGPRSIRLSRSANNSRRASQATFTEINAASLSPPLTPSIIPLPLSRTNTNSPVLGPILGPPNSSSNDEPSSSSSTNLMPPPLQLSRTLTGESDFVSENYTDPSTFSNIDSEDLVRYHIILPSRSFGPDSPIIANIHISKIPEGFQVHHILIEIHATITTTSSTGHRSTSKQLILRHKETPTNAASFWNHKIQIPSTKLFRTRASPTRTQNESSTESNAGESASEADTPSSPPPEFNDIPGHSSFTVPAGFSSRPAINRRQVLMTALSNPSSRTSTDGPAVDSGIAAGNSSVFQPWSSSSLQQPQRPQSPSLLGVMMRRTDSNDGRPRSPSLLGQYVTTGNQRRGLGSRSSLFSVGSQRTHRRRDGVSASVVSVSPEPVSRVDERTEENTTADDTSDGDGEYSDSETEKARRGSSSSSNNNLPAEPRQGTPISIEELDSVREPDPETTNIPLPLPVPPPNPPRRPDIPLARTVSAPARTISTPTPPRQSTGTPTNRTVTFTPPTPTPPPLPPRPNPQSLPLLNPPPTTRFTRLKTYLKTHILSSPTSTPSTPLHTFTSPFLSVSHTLTLQIITHKPLPHLPSPSPCTSRPPSPFR</sequence>
<evidence type="ECO:0000313" key="3">
    <source>
        <dbReference type="EMBL" id="ORY35260.1"/>
    </source>
</evidence>
<name>A0A1Y2BKW3_9FUNG</name>
<feature type="region of interest" description="Disordered" evidence="1">
    <location>
        <begin position="196"/>
        <end position="251"/>
    </location>
</feature>
<feature type="compositionally biased region" description="Polar residues" evidence="1">
    <location>
        <begin position="222"/>
        <end position="232"/>
    </location>
</feature>
<feature type="compositionally biased region" description="Basic and acidic residues" evidence="1">
    <location>
        <begin position="547"/>
        <end position="556"/>
    </location>
</feature>
<dbReference type="Pfam" id="PF00339">
    <property type="entry name" value="Arrestin_N"/>
    <property type="match status" value="1"/>
</dbReference>
<protein>
    <recommendedName>
        <fullName evidence="2">Arrestin-like N-terminal domain-containing protein</fullName>
    </recommendedName>
</protein>
<feature type="compositionally biased region" description="Pro residues" evidence="1">
    <location>
        <begin position="681"/>
        <end position="691"/>
    </location>
</feature>
<evidence type="ECO:0000259" key="2">
    <source>
        <dbReference type="Pfam" id="PF00339"/>
    </source>
</evidence>
<feature type="compositionally biased region" description="Low complexity" evidence="1">
    <location>
        <begin position="721"/>
        <end position="730"/>
    </location>
</feature>
<evidence type="ECO:0000313" key="4">
    <source>
        <dbReference type="Proteomes" id="UP000193642"/>
    </source>
</evidence>
<dbReference type="Gene3D" id="2.60.40.640">
    <property type="match status" value="1"/>
</dbReference>
<feature type="region of interest" description="Disordered" evidence="1">
    <location>
        <begin position="281"/>
        <end position="316"/>
    </location>
</feature>
<proteinExistence type="predicted"/>
<feature type="region of interest" description="Disordered" evidence="1">
    <location>
        <begin position="496"/>
        <end position="516"/>
    </location>
</feature>
<feature type="compositionally biased region" description="Low complexity" evidence="1">
    <location>
        <begin position="569"/>
        <end position="587"/>
    </location>
</feature>
<reference evidence="3 4" key="1">
    <citation type="submission" date="2016-07" db="EMBL/GenBank/DDBJ databases">
        <title>Pervasive Adenine N6-methylation of Active Genes in Fungi.</title>
        <authorList>
            <consortium name="DOE Joint Genome Institute"/>
            <person name="Mondo S.J."/>
            <person name="Dannebaum R.O."/>
            <person name="Kuo R.C."/>
            <person name="Labutti K."/>
            <person name="Haridas S."/>
            <person name="Kuo A."/>
            <person name="Salamov A."/>
            <person name="Ahrendt S.R."/>
            <person name="Lipzen A."/>
            <person name="Sullivan W."/>
            <person name="Andreopoulos W.B."/>
            <person name="Clum A."/>
            <person name="Lindquist E."/>
            <person name="Daum C."/>
            <person name="Ramamoorthy G.K."/>
            <person name="Gryganskyi A."/>
            <person name="Culley D."/>
            <person name="Magnuson J.K."/>
            <person name="James T.Y."/>
            <person name="O'Malley M.A."/>
            <person name="Stajich J.E."/>
            <person name="Spatafora J.W."/>
            <person name="Visel A."/>
            <person name="Grigoriev I.V."/>
        </authorList>
    </citation>
    <scope>NUCLEOTIDE SEQUENCE [LARGE SCALE GENOMIC DNA]</scope>
    <source>
        <strain evidence="3 4">JEL800</strain>
    </source>
</reference>
<evidence type="ECO:0000256" key="1">
    <source>
        <dbReference type="SAM" id="MobiDB-lite"/>
    </source>
</evidence>
<feature type="compositionally biased region" description="Polar residues" evidence="1">
    <location>
        <begin position="196"/>
        <end position="208"/>
    </location>
</feature>
<dbReference type="EMBL" id="MCGO01000060">
    <property type="protein sequence ID" value="ORY35260.1"/>
    <property type="molecule type" value="Genomic_DNA"/>
</dbReference>
<feature type="compositionally biased region" description="Pro residues" evidence="1">
    <location>
        <begin position="807"/>
        <end position="824"/>
    </location>
</feature>
<organism evidence="3 4">
    <name type="scientific">Rhizoclosmatium globosum</name>
    <dbReference type="NCBI Taxonomy" id="329046"/>
    <lineage>
        <taxon>Eukaryota</taxon>
        <taxon>Fungi</taxon>
        <taxon>Fungi incertae sedis</taxon>
        <taxon>Chytridiomycota</taxon>
        <taxon>Chytridiomycota incertae sedis</taxon>
        <taxon>Chytridiomycetes</taxon>
        <taxon>Chytridiales</taxon>
        <taxon>Chytriomycetaceae</taxon>
        <taxon>Rhizoclosmatium</taxon>
    </lineage>
</organism>
<feature type="compositionally biased region" description="Pro residues" evidence="1">
    <location>
        <begin position="731"/>
        <end position="753"/>
    </location>
</feature>
<dbReference type="InterPro" id="IPR014752">
    <property type="entry name" value="Arrestin-like_C"/>
</dbReference>
<dbReference type="AlphaFoldDB" id="A0A1Y2BKW3"/>
<dbReference type="InterPro" id="IPR011021">
    <property type="entry name" value="Arrestin-like_N"/>
</dbReference>
<comment type="caution">
    <text evidence="3">The sequence shown here is derived from an EMBL/GenBank/DDBJ whole genome shotgun (WGS) entry which is preliminary data.</text>
</comment>
<feature type="region of interest" description="Disordered" evidence="1">
    <location>
        <begin position="1"/>
        <end position="30"/>
    </location>
</feature>
<dbReference type="OrthoDB" id="2135997at2759"/>
<keyword evidence="4" id="KW-1185">Reference proteome</keyword>
<accession>A0A1Y2BKW3</accession>
<feature type="region of interest" description="Disordered" evidence="1">
    <location>
        <begin position="547"/>
        <end position="753"/>
    </location>
</feature>
<gene>
    <name evidence="3" type="ORF">BCR33DRAFT_770706</name>
</gene>
<feature type="compositionally biased region" description="Polar residues" evidence="1">
    <location>
        <begin position="496"/>
        <end position="506"/>
    </location>
</feature>